<dbReference type="InterPro" id="IPR006612">
    <property type="entry name" value="THAP_Znf"/>
</dbReference>
<dbReference type="InterPro" id="IPR026516">
    <property type="entry name" value="THAP1/10"/>
</dbReference>
<comment type="caution">
    <text evidence="7">The sequence shown here is derived from an EMBL/GenBank/DDBJ whole genome shotgun (WGS) entry which is preliminary data.</text>
</comment>
<evidence type="ECO:0000313" key="8">
    <source>
        <dbReference type="Proteomes" id="UP000735302"/>
    </source>
</evidence>
<dbReference type="GO" id="GO:0000978">
    <property type="term" value="F:RNA polymerase II cis-regulatory region sequence-specific DNA binding"/>
    <property type="evidence" value="ECO:0007669"/>
    <property type="project" value="TreeGrafter"/>
</dbReference>
<dbReference type="AlphaFoldDB" id="A0AAV4A4M4"/>
<dbReference type="Proteomes" id="UP000735302">
    <property type="component" value="Unassembled WGS sequence"/>
</dbReference>
<keyword evidence="2 5" id="KW-0863">Zinc-finger</keyword>
<dbReference type="SMART" id="SM00980">
    <property type="entry name" value="THAP"/>
    <property type="match status" value="1"/>
</dbReference>
<dbReference type="GO" id="GO:0008270">
    <property type="term" value="F:zinc ion binding"/>
    <property type="evidence" value="ECO:0007669"/>
    <property type="project" value="UniProtKB-KW"/>
</dbReference>
<accession>A0AAV4A4M4</accession>
<dbReference type="GO" id="GO:0005634">
    <property type="term" value="C:nucleus"/>
    <property type="evidence" value="ECO:0007669"/>
    <property type="project" value="TreeGrafter"/>
</dbReference>
<protein>
    <submittedName>
        <fullName evidence="7">THAP domain-containing protein 1</fullName>
    </submittedName>
</protein>
<evidence type="ECO:0000256" key="4">
    <source>
        <dbReference type="ARBA" id="ARBA00023125"/>
    </source>
</evidence>
<keyword evidence="8" id="KW-1185">Reference proteome</keyword>
<evidence type="ECO:0000256" key="2">
    <source>
        <dbReference type="ARBA" id="ARBA00022771"/>
    </source>
</evidence>
<evidence type="ECO:0000259" key="6">
    <source>
        <dbReference type="PROSITE" id="PS50950"/>
    </source>
</evidence>
<dbReference type="EMBL" id="BLXT01003539">
    <property type="protein sequence ID" value="GFO01847.1"/>
    <property type="molecule type" value="Genomic_DNA"/>
</dbReference>
<keyword evidence="1" id="KW-0479">Metal-binding</keyword>
<gene>
    <name evidence="7" type="ORF">PoB_002835200</name>
</gene>
<dbReference type="SUPFAM" id="SSF57716">
    <property type="entry name" value="Glucocorticoid receptor-like (DNA-binding domain)"/>
    <property type="match status" value="1"/>
</dbReference>
<feature type="domain" description="THAP-type" evidence="6">
    <location>
        <begin position="73"/>
        <end position="161"/>
    </location>
</feature>
<dbReference type="SMART" id="SM00692">
    <property type="entry name" value="DM3"/>
    <property type="match status" value="1"/>
</dbReference>
<dbReference type="PROSITE" id="PS50950">
    <property type="entry name" value="ZF_THAP"/>
    <property type="match status" value="1"/>
</dbReference>
<keyword evidence="3" id="KW-0862">Zinc</keyword>
<evidence type="ECO:0000256" key="3">
    <source>
        <dbReference type="ARBA" id="ARBA00022833"/>
    </source>
</evidence>
<reference evidence="7 8" key="1">
    <citation type="journal article" date="2021" name="Elife">
        <title>Chloroplast acquisition without the gene transfer in kleptoplastic sea slugs, Plakobranchus ocellatus.</title>
        <authorList>
            <person name="Maeda T."/>
            <person name="Takahashi S."/>
            <person name="Yoshida T."/>
            <person name="Shimamura S."/>
            <person name="Takaki Y."/>
            <person name="Nagai Y."/>
            <person name="Toyoda A."/>
            <person name="Suzuki Y."/>
            <person name="Arimoto A."/>
            <person name="Ishii H."/>
            <person name="Satoh N."/>
            <person name="Nishiyama T."/>
            <person name="Hasebe M."/>
            <person name="Maruyama T."/>
            <person name="Minagawa J."/>
            <person name="Obokata J."/>
            <person name="Shigenobu S."/>
        </authorList>
    </citation>
    <scope>NUCLEOTIDE SEQUENCE [LARGE SCALE GENOMIC DNA]</scope>
</reference>
<evidence type="ECO:0000256" key="5">
    <source>
        <dbReference type="PROSITE-ProRule" id="PRU00309"/>
    </source>
</evidence>
<evidence type="ECO:0000256" key="1">
    <source>
        <dbReference type="ARBA" id="ARBA00022723"/>
    </source>
</evidence>
<dbReference type="Pfam" id="PF05485">
    <property type="entry name" value="THAP"/>
    <property type="match status" value="1"/>
</dbReference>
<dbReference type="GO" id="GO:0006357">
    <property type="term" value="P:regulation of transcription by RNA polymerase II"/>
    <property type="evidence" value="ECO:0007669"/>
    <property type="project" value="TreeGrafter"/>
</dbReference>
<dbReference type="PANTHER" id="PTHR46600:SF7">
    <property type="entry name" value="SI:DKEY-228B2.6-RELATED"/>
    <property type="match status" value="1"/>
</dbReference>
<keyword evidence="4 5" id="KW-0238">DNA-binding</keyword>
<organism evidence="7 8">
    <name type="scientific">Plakobranchus ocellatus</name>
    <dbReference type="NCBI Taxonomy" id="259542"/>
    <lineage>
        <taxon>Eukaryota</taxon>
        <taxon>Metazoa</taxon>
        <taxon>Spiralia</taxon>
        <taxon>Lophotrochozoa</taxon>
        <taxon>Mollusca</taxon>
        <taxon>Gastropoda</taxon>
        <taxon>Heterobranchia</taxon>
        <taxon>Euthyneura</taxon>
        <taxon>Panpulmonata</taxon>
        <taxon>Sacoglossa</taxon>
        <taxon>Placobranchoidea</taxon>
        <taxon>Plakobranchidae</taxon>
        <taxon>Plakobranchus</taxon>
    </lineage>
</organism>
<proteinExistence type="predicted"/>
<dbReference type="GO" id="GO:0003700">
    <property type="term" value="F:DNA-binding transcription factor activity"/>
    <property type="evidence" value="ECO:0007669"/>
    <property type="project" value="TreeGrafter"/>
</dbReference>
<sequence>MDILHPYVLNPETWHITVFSPWLKICSDHFRVKDYVGVDYKRVLRIDALPSIFTRCTPVKDLGLKKTSPSKKSPRTSCAALGCENSLHSGNLSKPWAGSRLLYSFPLGRPALLKKWEVAVGRKAFAAQKSHRLCSRHFTSDSFIGNPYYRKLRKDAVPTQFTFPPLDLSNQVDPFAPYLQPQVVLNRVDEPEPQLLRDPRIVSGNIPYQALAIDHNYQKAEVNVAGEISRFKFIINTLRDDIISTSQRMKVLKISVCSLKHQYQLEQELISSDGQDR</sequence>
<name>A0AAV4A4M4_9GAST</name>
<dbReference type="PANTHER" id="PTHR46600">
    <property type="entry name" value="THAP DOMAIN-CONTAINING"/>
    <property type="match status" value="1"/>
</dbReference>
<evidence type="ECO:0000313" key="7">
    <source>
        <dbReference type="EMBL" id="GFO01847.1"/>
    </source>
</evidence>